<keyword evidence="2 5" id="KW-0812">Transmembrane</keyword>
<evidence type="ECO:0000256" key="5">
    <source>
        <dbReference type="RuleBase" id="RU367022"/>
    </source>
</evidence>
<dbReference type="GO" id="GO:0005375">
    <property type="term" value="F:copper ion transmembrane transporter activity"/>
    <property type="evidence" value="ECO:0007669"/>
    <property type="project" value="UniProtKB-UniRule"/>
</dbReference>
<keyword evidence="5" id="KW-0187">Copper transport</keyword>
<feature type="compositionally biased region" description="Basic and acidic residues" evidence="6">
    <location>
        <begin position="58"/>
        <end position="69"/>
    </location>
</feature>
<name>A0A6A5YM34_9PLEO</name>
<dbReference type="EMBL" id="ML977350">
    <property type="protein sequence ID" value="KAF2108033.1"/>
    <property type="molecule type" value="Genomic_DNA"/>
</dbReference>
<feature type="transmembrane region" description="Helical" evidence="5">
    <location>
        <begin position="161"/>
        <end position="187"/>
    </location>
</feature>
<feature type="transmembrane region" description="Helical" evidence="5">
    <location>
        <begin position="27"/>
        <end position="46"/>
    </location>
</feature>
<reference evidence="7" key="1">
    <citation type="journal article" date="2020" name="Stud. Mycol.">
        <title>101 Dothideomycetes genomes: a test case for predicting lifestyles and emergence of pathogens.</title>
        <authorList>
            <person name="Haridas S."/>
            <person name="Albert R."/>
            <person name="Binder M."/>
            <person name="Bloem J."/>
            <person name="Labutti K."/>
            <person name="Salamov A."/>
            <person name="Andreopoulos B."/>
            <person name="Baker S."/>
            <person name="Barry K."/>
            <person name="Bills G."/>
            <person name="Bluhm B."/>
            <person name="Cannon C."/>
            <person name="Castanera R."/>
            <person name="Culley D."/>
            <person name="Daum C."/>
            <person name="Ezra D."/>
            <person name="Gonzalez J."/>
            <person name="Henrissat B."/>
            <person name="Kuo A."/>
            <person name="Liang C."/>
            <person name="Lipzen A."/>
            <person name="Lutzoni F."/>
            <person name="Magnuson J."/>
            <person name="Mondo S."/>
            <person name="Nolan M."/>
            <person name="Ohm R."/>
            <person name="Pangilinan J."/>
            <person name="Park H.-J."/>
            <person name="Ramirez L."/>
            <person name="Alfaro M."/>
            <person name="Sun H."/>
            <person name="Tritt A."/>
            <person name="Yoshinaga Y."/>
            <person name="Zwiers L.-H."/>
            <person name="Turgeon B."/>
            <person name="Goodwin S."/>
            <person name="Spatafora J."/>
            <person name="Crous P."/>
            <person name="Grigoriev I."/>
        </authorList>
    </citation>
    <scope>NUCLEOTIDE SEQUENCE</scope>
    <source>
        <strain evidence="7">CBS 627.86</strain>
    </source>
</reference>
<dbReference type="Pfam" id="PF04145">
    <property type="entry name" value="Ctr"/>
    <property type="match status" value="1"/>
</dbReference>
<evidence type="ECO:0000313" key="8">
    <source>
        <dbReference type="Proteomes" id="UP000799770"/>
    </source>
</evidence>
<keyword evidence="5" id="KW-0186">Copper</keyword>
<dbReference type="AlphaFoldDB" id="A0A6A5YM34"/>
<proteinExistence type="inferred from homology"/>
<keyword evidence="4 5" id="KW-0472">Membrane</keyword>
<comment type="similarity">
    <text evidence="5">Belongs to the copper transporter (Ctr) (TC 1.A.56) family. SLC31A subfamily.</text>
</comment>
<keyword evidence="5" id="KW-0813">Transport</keyword>
<keyword evidence="3 5" id="KW-1133">Transmembrane helix</keyword>
<accession>A0A6A5YM34</accession>
<evidence type="ECO:0000256" key="1">
    <source>
        <dbReference type="ARBA" id="ARBA00004141"/>
    </source>
</evidence>
<dbReference type="GO" id="GO:0005886">
    <property type="term" value="C:plasma membrane"/>
    <property type="evidence" value="ECO:0007669"/>
    <property type="project" value="TreeGrafter"/>
</dbReference>
<gene>
    <name evidence="7" type="ORF">BDV96DRAFT_505255</name>
</gene>
<organism evidence="7 8">
    <name type="scientific">Lophiotrema nucula</name>
    <dbReference type="NCBI Taxonomy" id="690887"/>
    <lineage>
        <taxon>Eukaryota</taxon>
        <taxon>Fungi</taxon>
        <taxon>Dikarya</taxon>
        <taxon>Ascomycota</taxon>
        <taxon>Pezizomycotina</taxon>
        <taxon>Dothideomycetes</taxon>
        <taxon>Pleosporomycetidae</taxon>
        <taxon>Pleosporales</taxon>
        <taxon>Lophiotremataceae</taxon>
        <taxon>Lophiotrema</taxon>
    </lineage>
</organism>
<comment type="subcellular location">
    <subcellularLocation>
        <location evidence="1 5">Membrane</location>
        <topology evidence="1 5">Multi-pass membrane protein</topology>
    </subcellularLocation>
</comment>
<dbReference type="Proteomes" id="UP000799770">
    <property type="component" value="Unassembled WGS sequence"/>
</dbReference>
<dbReference type="PANTHER" id="PTHR12483">
    <property type="entry name" value="SOLUTE CARRIER FAMILY 31 COPPER TRANSPORTERS"/>
    <property type="match status" value="1"/>
</dbReference>
<sequence>MSSMASTFSVNTRVTLFFTEWTTTTPGTYTLTVIFLFSLGIFNRFLGAMKTQLERRWKEEGQQQPKEYDVAATTSPSRSTLPLLRRHVRRWSEALRPTPSKAMHDEEEFEPLSLMPVVNDASLEKQGSHLHQRKGRFWVAFSRWNFKRDGIRSLLEFIRALIGYILMLAVMTYNVGFLFAITGSVLLGE</sequence>
<evidence type="ECO:0000313" key="7">
    <source>
        <dbReference type="EMBL" id="KAF2108033.1"/>
    </source>
</evidence>
<feature type="region of interest" description="Disordered" evidence="6">
    <location>
        <begin position="58"/>
        <end position="77"/>
    </location>
</feature>
<evidence type="ECO:0000256" key="2">
    <source>
        <dbReference type="ARBA" id="ARBA00022692"/>
    </source>
</evidence>
<keyword evidence="5" id="KW-0406">Ion transport</keyword>
<evidence type="ECO:0000256" key="3">
    <source>
        <dbReference type="ARBA" id="ARBA00022989"/>
    </source>
</evidence>
<evidence type="ECO:0000256" key="6">
    <source>
        <dbReference type="SAM" id="MobiDB-lite"/>
    </source>
</evidence>
<dbReference type="InterPro" id="IPR007274">
    <property type="entry name" value="Cop_transporter"/>
</dbReference>
<evidence type="ECO:0000256" key="4">
    <source>
        <dbReference type="ARBA" id="ARBA00023136"/>
    </source>
</evidence>
<dbReference type="PANTHER" id="PTHR12483:SF27">
    <property type="entry name" value="COPPER TRANSPORT PROTEIN CTR1"/>
    <property type="match status" value="1"/>
</dbReference>
<protein>
    <recommendedName>
        <fullName evidence="5">Copper transport protein</fullName>
    </recommendedName>
</protein>
<keyword evidence="8" id="KW-1185">Reference proteome</keyword>
<dbReference type="OrthoDB" id="73901at2759"/>